<evidence type="ECO:0000313" key="3">
    <source>
        <dbReference type="WBParaSite" id="L893_g3222.t1"/>
    </source>
</evidence>
<accession>A0A1I8A212</accession>
<feature type="region of interest" description="Disordered" evidence="1">
    <location>
        <begin position="150"/>
        <end position="324"/>
    </location>
</feature>
<dbReference type="WBParaSite" id="L893_g3222.t1">
    <property type="protein sequence ID" value="L893_g3222.t1"/>
    <property type="gene ID" value="L893_g3222"/>
</dbReference>
<dbReference type="Proteomes" id="UP000095287">
    <property type="component" value="Unplaced"/>
</dbReference>
<evidence type="ECO:0000256" key="1">
    <source>
        <dbReference type="SAM" id="MobiDB-lite"/>
    </source>
</evidence>
<dbReference type="PANTHER" id="PTHR23325">
    <property type="entry name" value="SERUM RESPONSE FACTOR-BINDING"/>
    <property type="match status" value="1"/>
</dbReference>
<dbReference type="PANTHER" id="PTHR23325:SF1">
    <property type="entry name" value="SERUM RESPONSE FACTOR-BINDING PROTEIN 1"/>
    <property type="match status" value="1"/>
</dbReference>
<dbReference type="GO" id="GO:0030686">
    <property type="term" value="C:90S preribosome"/>
    <property type="evidence" value="ECO:0007669"/>
    <property type="project" value="TreeGrafter"/>
</dbReference>
<dbReference type="InterPro" id="IPR037393">
    <property type="entry name" value="Bud22/SRFB1"/>
</dbReference>
<proteinExistence type="predicted"/>
<feature type="compositionally biased region" description="Basic and acidic residues" evidence="1">
    <location>
        <begin position="273"/>
        <end position="302"/>
    </location>
</feature>
<feature type="compositionally biased region" description="Basic and acidic residues" evidence="1">
    <location>
        <begin position="212"/>
        <end position="224"/>
    </location>
</feature>
<organism evidence="2 3">
    <name type="scientific">Steinernema glaseri</name>
    <dbReference type="NCBI Taxonomy" id="37863"/>
    <lineage>
        <taxon>Eukaryota</taxon>
        <taxon>Metazoa</taxon>
        <taxon>Ecdysozoa</taxon>
        <taxon>Nematoda</taxon>
        <taxon>Chromadorea</taxon>
        <taxon>Rhabditida</taxon>
        <taxon>Tylenchina</taxon>
        <taxon>Panagrolaimomorpha</taxon>
        <taxon>Strongyloidoidea</taxon>
        <taxon>Steinernematidae</taxon>
        <taxon>Steinernema</taxon>
    </lineage>
</organism>
<reference evidence="3" key="1">
    <citation type="submission" date="2016-11" db="UniProtKB">
        <authorList>
            <consortium name="WormBaseParasite"/>
        </authorList>
    </citation>
    <scope>IDENTIFICATION</scope>
</reference>
<keyword evidence="2" id="KW-1185">Reference proteome</keyword>
<feature type="compositionally biased region" description="Acidic residues" evidence="1">
    <location>
        <begin position="160"/>
        <end position="211"/>
    </location>
</feature>
<protein>
    <submittedName>
        <fullName evidence="3">Serum response factor-binding protein 1</fullName>
    </submittedName>
</protein>
<dbReference type="AlphaFoldDB" id="A0A1I8A212"/>
<dbReference type="GO" id="GO:0030490">
    <property type="term" value="P:maturation of SSU-rRNA"/>
    <property type="evidence" value="ECO:0007669"/>
    <property type="project" value="TreeGrafter"/>
</dbReference>
<feature type="compositionally biased region" description="Basic and acidic residues" evidence="1">
    <location>
        <begin position="242"/>
        <end position="252"/>
    </location>
</feature>
<feature type="compositionally biased region" description="Basic residues" evidence="1">
    <location>
        <begin position="225"/>
        <end position="241"/>
    </location>
</feature>
<name>A0A1I8A212_9BILA</name>
<sequence>MTEGGELTAKVLNNEIVKFRHVVDRCAKRKIRELLRRGKQWSEHTNPQKQRRAKGLIEMALQLKHVNRDEVTKFALQNTKTSEELFNLKTATVEHRALFHLMSDKPFVAAVDSFRERYPKWFVEVPFILQRLGLKYAKNKAEKKGASLKGLYLPPKKDDGDESEEDDINDLGGVIEDDSKSEDEEQKTDEEELKVKEEDMETDDEEMETEEKEIKSEPKEEKPVPKARKPVQKEHKPKRKEQKPIKKEQKPIRKEKKPVRKEQKPVQRVQKKQQPELKGAKPERKAPKAEEKESLHPSWEAKRKLKEQMACGPSGKKITFDEEE</sequence>
<dbReference type="GO" id="GO:0005634">
    <property type="term" value="C:nucleus"/>
    <property type="evidence" value="ECO:0007669"/>
    <property type="project" value="TreeGrafter"/>
</dbReference>
<evidence type="ECO:0000313" key="2">
    <source>
        <dbReference type="Proteomes" id="UP000095287"/>
    </source>
</evidence>